<evidence type="ECO:0000256" key="2">
    <source>
        <dbReference type="ARBA" id="ARBA00023002"/>
    </source>
</evidence>
<keyword evidence="5" id="KW-1185">Reference proteome</keyword>
<dbReference type="Pfam" id="PF01613">
    <property type="entry name" value="Flavin_Reduct"/>
    <property type="match status" value="1"/>
</dbReference>
<comment type="similarity">
    <text evidence="1">Belongs to the non-flavoprotein flavin reductase family.</text>
</comment>
<dbReference type="AlphaFoldDB" id="A0A9X3WIF8"/>
<name>A0A9X3WIF8_9BACI</name>
<dbReference type="EMBL" id="JAMQKC010000011">
    <property type="protein sequence ID" value="MDC3417631.1"/>
    <property type="molecule type" value="Genomic_DNA"/>
</dbReference>
<dbReference type="Gene3D" id="2.30.110.10">
    <property type="entry name" value="Electron Transport, Fmn-binding Protein, Chain A"/>
    <property type="match status" value="1"/>
</dbReference>
<evidence type="ECO:0000259" key="3">
    <source>
        <dbReference type="SMART" id="SM00903"/>
    </source>
</evidence>
<evidence type="ECO:0000313" key="5">
    <source>
        <dbReference type="Proteomes" id="UP001145069"/>
    </source>
</evidence>
<dbReference type="InterPro" id="IPR012349">
    <property type="entry name" value="Split_barrel_FMN-bd"/>
</dbReference>
<dbReference type="PANTHER" id="PTHR30466">
    <property type="entry name" value="FLAVIN REDUCTASE"/>
    <property type="match status" value="1"/>
</dbReference>
<dbReference type="GO" id="GO:0010181">
    <property type="term" value="F:FMN binding"/>
    <property type="evidence" value="ECO:0007669"/>
    <property type="project" value="InterPro"/>
</dbReference>
<keyword evidence="2" id="KW-0560">Oxidoreductase</keyword>
<dbReference type="InterPro" id="IPR002563">
    <property type="entry name" value="Flavin_Rdtase-like_dom"/>
</dbReference>
<dbReference type="SUPFAM" id="SSF50475">
    <property type="entry name" value="FMN-binding split barrel"/>
    <property type="match status" value="1"/>
</dbReference>
<dbReference type="PANTHER" id="PTHR30466:SF11">
    <property type="entry name" value="FLAVIN-DEPENDENT MONOOXYGENASE, REDUCTASE SUBUNIT HSAB"/>
    <property type="match status" value="1"/>
</dbReference>
<protein>
    <submittedName>
        <fullName evidence="4">Flavin reductase family protein</fullName>
    </submittedName>
</protein>
<feature type="domain" description="Flavin reductase like" evidence="3">
    <location>
        <begin position="21"/>
        <end position="156"/>
    </location>
</feature>
<reference evidence="4" key="1">
    <citation type="submission" date="2022-06" db="EMBL/GenBank/DDBJ databases">
        <title>Aquibacillus sp. a new bacterium isolated from soil saline samples.</title>
        <authorList>
            <person name="Galisteo C."/>
            <person name="De La Haba R."/>
            <person name="Sanchez-Porro C."/>
            <person name="Ventosa A."/>
        </authorList>
    </citation>
    <scope>NUCLEOTIDE SEQUENCE</scope>
    <source>
        <strain evidence="4">3ASR75-54</strain>
    </source>
</reference>
<accession>A0A9X3WIF8</accession>
<dbReference type="GO" id="GO:0042602">
    <property type="term" value="F:riboflavin reductase (NADPH) activity"/>
    <property type="evidence" value="ECO:0007669"/>
    <property type="project" value="TreeGrafter"/>
</dbReference>
<organism evidence="4 5">
    <name type="scientific">Aquibacillus salsiterrae</name>
    <dbReference type="NCBI Taxonomy" id="2950439"/>
    <lineage>
        <taxon>Bacteria</taxon>
        <taxon>Bacillati</taxon>
        <taxon>Bacillota</taxon>
        <taxon>Bacilli</taxon>
        <taxon>Bacillales</taxon>
        <taxon>Bacillaceae</taxon>
        <taxon>Aquibacillus</taxon>
    </lineage>
</organism>
<dbReference type="InterPro" id="IPR050268">
    <property type="entry name" value="NADH-dep_flavin_reductase"/>
</dbReference>
<dbReference type="SMART" id="SM00903">
    <property type="entry name" value="Flavin_Reduct"/>
    <property type="match status" value="1"/>
</dbReference>
<comment type="caution">
    <text evidence="4">The sequence shown here is derived from an EMBL/GenBank/DDBJ whole genome shotgun (WGS) entry which is preliminary data.</text>
</comment>
<dbReference type="RefSeq" id="WP_272446699.1">
    <property type="nucleotide sequence ID" value="NZ_JAMQKC010000011.1"/>
</dbReference>
<proteinExistence type="inferred from homology"/>
<dbReference type="Proteomes" id="UP001145069">
    <property type="component" value="Unassembled WGS sequence"/>
</dbReference>
<evidence type="ECO:0000313" key="4">
    <source>
        <dbReference type="EMBL" id="MDC3417631.1"/>
    </source>
</evidence>
<evidence type="ECO:0000256" key="1">
    <source>
        <dbReference type="ARBA" id="ARBA00008898"/>
    </source>
</evidence>
<gene>
    <name evidence="4" type="ORF">NC799_12055</name>
</gene>
<sequence length="180" mass="20392">MVKIDTKSKFDPVEEVYNKRLRGGFFIATTDGERTHFHNGCWVTQCSHEPPQMLVCFPKEMEGADIVRRGGVFALSMTAEDQEDLMDRFFKGDQDIKSMGEDEFIYKETGCPILKNSQAYFDCKVTNIVETSDFLLVIGDVLSAEILHPEKKSLTVNHLMEREGGVPEDAIVPINGFNNY</sequence>